<dbReference type="OrthoDB" id="1634477at2"/>
<sequence>MQRNVWLMAISVIAALILTNNTVYYFLTKKTLEDGHKQEMLRLAKQIELSVEQTRKGAEFYEQQIGRELRTASIAAQYALDPDIEKVTSDQLQELSEKLDIAHISLLKRTEDDIVLYQSSDPTQLGASTKAWKPWHEIFQQLFKQEAVSSNWLGQQMTNFWSGPFESSSTEKKKIYKWGYYYDGTTNYIIDPYVDFKSSQETYMQIAGVERLLMDLVDKDESLLEIAVFNPRTFPDGIQSTDREGEPKEHVVQRSLLFGTYGIKSGIDVSSVQQAYHTNGIVTNTDKVDGRHIYKMFIPVSMSERDRSAVDEYGNPLNNYVLSIISDYGIIQEKLNKQFLNLGLIISLLTLASLAIAIIAMRYVKQFRDKAVAVTQETYAEEINSLFHSIRAQRHDFINHVQTIHSLAELNKHKELVAYTKELTGEIKVMNDIINIGNPAIAALIRSKISQAEGHRINFQCRFNGLRLQGMGGTTLDINRILGNLIDNAFDEVLKYDEEQRNVLLIGNQTDQILEFMITNECHRAKAQVAKPLFEAGYSTKQNQHQGLGLAIVKGIVDRYKGEVNVIAEGQNQLTFIIRLPL</sequence>
<feature type="transmembrane region" description="Helical" evidence="7">
    <location>
        <begin position="6"/>
        <end position="27"/>
    </location>
</feature>
<feature type="domain" description="Histidine kinase" evidence="8">
    <location>
        <begin position="478"/>
        <end position="582"/>
    </location>
</feature>
<dbReference type="GO" id="GO:0000155">
    <property type="term" value="F:phosphorelay sensor kinase activity"/>
    <property type="evidence" value="ECO:0007669"/>
    <property type="project" value="InterPro"/>
</dbReference>
<dbReference type="InterPro" id="IPR016120">
    <property type="entry name" value="Sig_transdc_His_kin_SpoOB"/>
</dbReference>
<accession>A0A371P1F7</accession>
<keyword evidence="3" id="KW-0547">Nucleotide-binding</keyword>
<keyword evidence="10" id="KW-1185">Reference proteome</keyword>
<dbReference type="Proteomes" id="UP000261905">
    <property type="component" value="Unassembled WGS sequence"/>
</dbReference>
<dbReference type="PROSITE" id="PS50109">
    <property type="entry name" value="HIS_KIN"/>
    <property type="match status" value="1"/>
</dbReference>
<protein>
    <submittedName>
        <fullName evidence="9">GHKL domain-containing protein</fullName>
    </submittedName>
</protein>
<keyword evidence="7" id="KW-0812">Transmembrane</keyword>
<keyword evidence="1" id="KW-0597">Phosphoprotein</keyword>
<evidence type="ECO:0000256" key="3">
    <source>
        <dbReference type="ARBA" id="ARBA00022741"/>
    </source>
</evidence>
<keyword evidence="2" id="KW-0808">Transferase</keyword>
<proteinExistence type="predicted"/>
<dbReference type="EMBL" id="QUBQ01000008">
    <property type="protein sequence ID" value="REK69390.1"/>
    <property type="molecule type" value="Genomic_DNA"/>
</dbReference>
<evidence type="ECO:0000256" key="7">
    <source>
        <dbReference type="SAM" id="Phobius"/>
    </source>
</evidence>
<evidence type="ECO:0000313" key="10">
    <source>
        <dbReference type="Proteomes" id="UP000261905"/>
    </source>
</evidence>
<gene>
    <name evidence="9" type="ORF">DX130_24855</name>
</gene>
<evidence type="ECO:0000256" key="5">
    <source>
        <dbReference type="ARBA" id="ARBA00022840"/>
    </source>
</evidence>
<dbReference type="InterPro" id="IPR003594">
    <property type="entry name" value="HATPase_dom"/>
</dbReference>
<dbReference type="SMART" id="SM00387">
    <property type="entry name" value="HATPase_c"/>
    <property type="match status" value="1"/>
</dbReference>
<dbReference type="Gene3D" id="3.30.565.10">
    <property type="entry name" value="Histidine kinase-like ATPase, C-terminal domain"/>
    <property type="match status" value="1"/>
</dbReference>
<dbReference type="SUPFAM" id="SSF55890">
    <property type="entry name" value="Sporulation response regulatory protein Spo0B"/>
    <property type="match status" value="1"/>
</dbReference>
<evidence type="ECO:0000313" key="9">
    <source>
        <dbReference type="EMBL" id="REK69390.1"/>
    </source>
</evidence>
<dbReference type="Pfam" id="PF14689">
    <property type="entry name" value="SPOB_a"/>
    <property type="match status" value="1"/>
</dbReference>
<keyword evidence="6" id="KW-0902">Two-component regulatory system</keyword>
<dbReference type="GO" id="GO:0042802">
    <property type="term" value="F:identical protein binding"/>
    <property type="evidence" value="ECO:0007669"/>
    <property type="project" value="TreeGrafter"/>
</dbReference>
<dbReference type="RefSeq" id="WP_116049969.1">
    <property type="nucleotide sequence ID" value="NZ_QUBQ01000008.1"/>
</dbReference>
<dbReference type="InterPro" id="IPR039506">
    <property type="entry name" value="SPOB_a"/>
</dbReference>
<keyword evidence="7" id="KW-0472">Membrane</keyword>
<evidence type="ECO:0000256" key="1">
    <source>
        <dbReference type="ARBA" id="ARBA00022553"/>
    </source>
</evidence>
<dbReference type="InterPro" id="IPR032834">
    <property type="entry name" value="NatK-like_C"/>
</dbReference>
<dbReference type="SUPFAM" id="SSF55874">
    <property type="entry name" value="ATPase domain of HSP90 chaperone/DNA topoisomerase II/histidine kinase"/>
    <property type="match status" value="1"/>
</dbReference>
<keyword evidence="7" id="KW-1133">Transmembrane helix</keyword>
<evidence type="ECO:0000256" key="4">
    <source>
        <dbReference type="ARBA" id="ARBA00022777"/>
    </source>
</evidence>
<dbReference type="InterPro" id="IPR005467">
    <property type="entry name" value="His_kinase_dom"/>
</dbReference>
<dbReference type="Gene3D" id="1.10.287.130">
    <property type="match status" value="1"/>
</dbReference>
<dbReference type="GO" id="GO:0005524">
    <property type="term" value="F:ATP binding"/>
    <property type="evidence" value="ECO:0007669"/>
    <property type="project" value="UniProtKB-KW"/>
</dbReference>
<evidence type="ECO:0000256" key="2">
    <source>
        <dbReference type="ARBA" id="ARBA00022679"/>
    </source>
</evidence>
<dbReference type="AlphaFoldDB" id="A0A371P1F7"/>
<keyword evidence="5" id="KW-0067">ATP-binding</keyword>
<comment type="caution">
    <text evidence="9">The sequence shown here is derived from an EMBL/GenBank/DDBJ whole genome shotgun (WGS) entry which is preliminary data.</text>
</comment>
<evidence type="ECO:0000259" key="8">
    <source>
        <dbReference type="PROSITE" id="PS50109"/>
    </source>
</evidence>
<keyword evidence="4" id="KW-0418">Kinase</keyword>
<dbReference type="PANTHER" id="PTHR40448:SF1">
    <property type="entry name" value="TWO-COMPONENT SENSOR HISTIDINE KINASE"/>
    <property type="match status" value="1"/>
</dbReference>
<dbReference type="Pfam" id="PF14501">
    <property type="entry name" value="HATPase_c_5"/>
    <property type="match status" value="1"/>
</dbReference>
<feature type="transmembrane region" description="Helical" evidence="7">
    <location>
        <begin position="339"/>
        <end position="361"/>
    </location>
</feature>
<organism evidence="9 10">
    <name type="scientific">Paenibacillus paeoniae</name>
    <dbReference type="NCBI Taxonomy" id="2292705"/>
    <lineage>
        <taxon>Bacteria</taxon>
        <taxon>Bacillati</taxon>
        <taxon>Bacillota</taxon>
        <taxon>Bacilli</taxon>
        <taxon>Bacillales</taxon>
        <taxon>Paenibacillaceae</taxon>
        <taxon>Paenibacillus</taxon>
    </lineage>
</organism>
<evidence type="ECO:0000256" key="6">
    <source>
        <dbReference type="ARBA" id="ARBA00023012"/>
    </source>
</evidence>
<dbReference type="InterPro" id="IPR036890">
    <property type="entry name" value="HATPase_C_sf"/>
</dbReference>
<name>A0A371P1F7_9BACL</name>
<dbReference type="PANTHER" id="PTHR40448">
    <property type="entry name" value="TWO-COMPONENT SENSOR HISTIDINE KINASE"/>
    <property type="match status" value="1"/>
</dbReference>
<reference evidence="9 10" key="1">
    <citation type="submission" date="2018-08" db="EMBL/GenBank/DDBJ databases">
        <title>Paenibacillus sp. M4BSY-1, whole genome shotgun sequence.</title>
        <authorList>
            <person name="Tuo L."/>
        </authorList>
    </citation>
    <scope>NUCLEOTIDE SEQUENCE [LARGE SCALE GENOMIC DNA]</scope>
    <source>
        <strain evidence="9 10">M4BSY-1</strain>
    </source>
</reference>